<name>A0A507R4B7_MONPU</name>
<dbReference type="EMBL" id="VIFY01000019">
    <property type="protein sequence ID" value="TQB75457.1"/>
    <property type="molecule type" value="Genomic_DNA"/>
</dbReference>
<dbReference type="GO" id="GO:0046872">
    <property type="term" value="F:metal ion binding"/>
    <property type="evidence" value="ECO:0007669"/>
    <property type="project" value="UniProtKB-KW"/>
</dbReference>
<dbReference type="Proteomes" id="UP000319663">
    <property type="component" value="Unassembled WGS sequence"/>
</dbReference>
<sequence>MTPFVETDKKPEGDNQRTGPLSRPAETAINYGQVQEKNLLQAPGVTVREITPNIGIELRGIQLSQLTSEQKDELALLAAERGVVLFHEQDFADIGPEKQHEFGRHFGPLHVHQMGGQIKGYPEILPVHRDFLSNAVDNEISNNHLSEDFRRLITGLNATHSGFSQAAVHEHREYYIREPIEAVHPVVRTHPVTKTKSLYVSRLYTRNLLNFLFDHIEKGADWHIRVHWEPGTVVVYDHRNTQHSALRDFKVAEGSNIRRHMARVTSQAERPFYEE</sequence>
<evidence type="ECO:0000256" key="5">
    <source>
        <dbReference type="ARBA" id="ARBA00023002"/>
    </source>
</evidence>
<accession>A0A507R4B7</accession>
<evidence type="ECO:0000313" key="10">
    <source>
        <dbReference type="Proteomes" id="UP000319663"/>
    </source>
</evidence>
<dbReference type="AlphaFoldDB" id="A0A507R4B7"/>
<comment type="similarity">
    <text evidence="2">Belongs to the TfdA dioxygenase family.</text>
</comment>
<keyword evidence="5" id="KW-0560">Oxidoreductase</keyword>
<keyword evidence="10" id="KW-1185">Reference proteome</keyword>
<organism evidence="9 10">
    <name type="scientific">Monascus purpureus</name>
    <name type="common">Red mold</name>
    <name type="synonym">Monascus anka</name>
    <dbReference type="NCBI Taxonomy" id="5098"/>
    <lineage>
        <taxon>Eukaryota</taxon>
        <taxon>Fungi</taxon>
        <taxon>Dikarya</taxon>
        <taxon>Ascomycota</taxon>
        <taxon>Pezizomycotina</taxon>
        <taxon>Eurotiomycetes</taxon>
        <taxon>Eurotiomycetidae</taxon>
        <taxon>Eurotiales</taxon>
        <taxon>Aspergillaceae</taxon>
        <taxon>Monascus</taxon>
    </lineage>
</organism>
<gene>
    <name evidence="9" type="ORF">MPDQ_002750</name>
</gene>
<protein>
    <recommendedName>
        <fullName evidence="8">TauD/TfdA-like domain-containing protein</fullName>
    </recommendedName>
</protein>
<dbReference type="GO" id="GO:0005737">
    <property type="term" value="C:cytoplasm"/>
    <property type="evidence" value="ECO:0007669"/>
    <property type="project" value="TreeGrafter"/>
</dbReference>
<comment type="cofactor">
    <cofactor evidence="1">
        <name>Fe(2+)</name>
        <dbReference type="ChEBI" id="CHEBI:29033"/>
    </cofactor>
</comment>
<keyword evidence="4" id="KW-0223">Dioxygenase</keyword>
<feature type="domain" description="TauD/TfdA-like" evidence="8">
    <location>
        <begin position="47"/>
        <end position="129"/>
    </location>
</feature>
<evidence type="ECO:0000256" key="6">
    <source>
        <dbReference type="ARBA" id="ARBA00023004"/>
    </source>
</evidence>
<feature type="compositionally biased region" description="Basic and acidic residues" evidence="7">
    <location>
        <begin position="1"/>
        <end position="15"/>
    </location>
</feature>
<evidence type="ECO:0000313" key="9">
    <source>
        <dbReference type="EMBL" id="TQB75457.1"/>
    </source>
</evidence>
<evidence type="ECO:0000256" key="1">
    <source>
        <dbReference type="ARBA" id="ARBA00001954"/>
    </source>
</evidence>
<dbReference type="SUPFAM" id="SSF51197">
    <property type="entry name" value="Clavaminate synthase-like"/>
    <property type="match status" value="1"/>
</dbReference>
<keyword evidence="3" id="KW-0479">Metal-binding</keyword>
<proteinExistence type="inferred from homology"/>
<dbReference type="GO" id="GO:0016706">
    <property type="term" value="F:2-oxoglutarate-dependent dioxygenase activity"/>
    <property type="evidence" value="ECO:0007669"/>
    <property type="project" value="TreeGrafter"/>
</dbReference>
<evidence type="ECO:0000256" key="2">
    <source>
        <dbReference type="ARBA" id="ARBA00005896"/>
    </source>
</evidence>
<dbReference type="PANTHER" id="PTHR30468">
    <property type="entry name" value="ALPHA-KETOGLUTARATE-DEPENDENT SULFONATE DIOXYGENASE"/>
    <property type="match status" value="1"/>
</dbReference>
<dbReference type="Pfam" id="PF02668">
    <property type="entry name" value="TauD"/>
    <property type="match status" value="2"/>
</dbReference>
<evidence type="ECO:0000259" key="8">
    <source>
        <dbReference type="Pfam" id="PF02668"/>
    </source>
</evidence>
<comment type="caution">
    <text evidence="9">The sequence shown here is derived from an EMBL/GenBank/DDBJ whole genome shotgun (WGS) entry which is preliminary data.</text>
</comment>
<feature type="region of interest" description="Disordered" evidence="7">
    <location>
        <begin position="1"/>
        <end position="23"/>
    </location>
</feature>
<feature type="domain" description="TauD/TfdA-like" evidence="8">
    <location>
        <begin position="143"/>
        <end position="265"/>
    </location>
</feature>
<keyword evidence="6" id="KW-0408">Iron</keyword>
<dbReference type="STRING" id="5098.A0A507R4B7"/>
<evidence type="ECO:0000256" key="4">
    <source>
        <dbReference type="ARBA" id="ARBA00022964"/>
    </source>
</evidence>
<evidence type="ECO:0000256" key="7">
    <source>
        <dbReference type="SAM" id="MobiDB-lite"/>
    </source>
</evidence>
<dbReference type="InterPro" id="IPR042098">
    <property type="entry name" value="TauD-like_sf"/>
</dbReference>
<dbReference type="PANTHER" id="PTHR30468:SF1">
    <property type="entry name" value="ALPHA-KETOGLUTARATE-DEPENDENT SULFONATE DIOXYGENASE"/>
    <property type="match status" value="1"/>
</dbReference>
<dbReference type="InterPro" id="IPR003819">
    <property type="entry name" value="TauD/TfdA-like"/>
</dbReference>
<dbReference type="InterPro" id="IPR051323">
    <property type="entry name" value="AtsK-like"/>
</dbReference>
<dbReference type="Gene3D" id="3.60.130.10">
    <property type="entry name" value="Clavaminate synthase-like"/>
    <property type="match status" value="2"/>
</dbReference>
<evidence type="ECO:0000256" key="3">
    <source>
        <dbReference type="ARBA" id="ARBA00022723"/>
    </source>
</evidence>
<reference evidence="9 10" key="1">
    <citation type="submission" date="2019-06" db="EMBL/GenBank/DDBJ databases">
        <title>Wine fermentation using esterase from Monascus purpureus.</title>
        <authorList>
            <person name="Geng C."/>
            <person name="Zhang Y."/>
        </authorList>
    </citation>
    <scope>NUCLEOTIDE SEQUENCE [LARGE SCALE GENOMIC DNA]</scope>
    <source>
        <strain evidence="9">HQ1</strain>
    </source>
</reference>